<feature type="transmembrane region" description="Helical" evidence="4">
    <location>
        <begin position="413"/>
        <end position="431"/>
    </location>
</feature>
<feature type="transmembrane region" description="Helical" evidence="4">
    <location>
        <begin position="160"/>
        <end position="179"/>
    </location>
</feature>
<dbReference type="EMBL" id="MQUA01000013">
    <property type="protein sequence ID" value="PQB06459.1"/>
    <property type="molecule type" value="Genomic_DNA"/>
</dbReference>
<feature type="transmembrane region" description="Helical" evidence="4">
    <location>
        <begin position="376"/>
        <end position="401"/>
    </location>
</feature>
<dbReference type="AlphaFoldDB" id="A0A2S7KUZ3"/>
<reference evidence="6 7" key="1">
    <citation type="submission" date="2016-11" db="EMBL/GenBank/DDBJ databases">
        <title>Trade-off between light-utilization and light-protection in marine flavobacteria.</title>
        <authorList>
            <person name="Kumagai Y."/>
        </authorList>
    </citation>
    <scope>NUCLEOTIDE SEQUENCE [LARGE SCALE GENOMIC DNA]</scope>
    <source>
        <strain evidence="6 7">ATCC 700397</strain>
    </source>
</reference>
<dbReference type="InterPro" id="IPR036259">
    <property type="entry name" value="MFS_trans_sf"/>
</dbReference>
<gene>
    <name evidence="6" type="ORF">BST83_04180</name>
</gene>
<dbReference type="CDD" id="cd06174">
    <property type="entry name" value="MFS"/>
    <property type="match status" value="1"/>
</dbReference>
<feature type="transmembrane region" description="Helical" evidence="4">
    <location>
        <begin position="67"/>
        <end position="85"/>
    </location>
</feature>
<evidence type="ECO:0000256" key="3">
    <source>
        <dbReference type="ARBA" id="ARBA00023136"/>
    </source>
</evidence>
<evidence type="ECO:0000313" key="7">
    <source>
        <dbReference type="Proteomes" id="UP000239522"/>
    </source>
</evidence>
<feature type="transmembrane region" description="Helical" evidence="4">
    <location>
        <begin position="285"/>
        <end position="306"/>
    </location>
</feature>
<dbReference type="GO" id="GO:0022857">
    <property type="term" value="F:transmembrane transporter activity"/>
    <property type="evidence" value="ECO:0007669"/>
    <property type="project" value="InterPro"/>
</dbReference>
<name>A0A2S7KUZ3_9FLAO</name>
<feature type="transmembrane region" description="Helical" evidence="4">
    <location>
        <begin position="92"/>
        <end position="114"/>
    </location>
</feature>
<keyword evidence="1 4" id="KW-0812">Transmembrane</keyword>
<feature type="transmembrane region" description="Helical" evidence="4">
    <location>
        <begin position="250"/>
        <end position="273"/>
    </location>
</feature>
<feature type="transmembrane region" description="Helical" evidence="4">
    <location>
        <begin position="315"/>
        <end position="335"/>
    </location>
</feature>
<comment type="caution">
    <text evidence="6">The sequence shown here is derived from an EMBL/GenBank/DDBJ whole genome shotgun (WGS) entry which is preliminary data.</text>
</comment>
<dbReference type="Proteomes" id="UP000239522">
    <property type="component" value="Unassembled WGS sequence"/>
</dbReference>
<dbReference type="InterPro" id="IPR020846">
    <property type="entry name" value="MFS_dom"/>
</dbReference>
<evidence type="ECO:0000256" key="1">
    <source>
        <dbReference type="ARBA" id="ARBA00022692"/>
    </source>
</evidence>
<dbReference type="SUPFAM" id="SSF103473">
    <property type="entry name" value="MFS general substrate transporter"/>
    <property type="match status" value="1"/>
</dbReference>
<feature type="transmembrane region" description="Helical" evidence="4">
    <location>
        <begin position="120"/>
        <end position="139"/>
    </location>
</feature>
<keyword evidence="2 4" id="KW-1133">Transmembrane helix</keyword>
<keyword evidence="3 4" id="KW-0472">Membrane</keyword>
<feature type="domain" description="Major facilitator superfamily (MFS) profile" evidence="5">
    <location>
        <begin position="26"/>
        <end position="436"/>
    </location>
</feature>
<keyword evidence="7" id="KW-1185">Reference proteome</keyword>
<feature type="transmembrane region" description="Helical" evidence="4">
    <location>
        <begin position="341"/>
        <end position="364"/>
    </location>
</feature>
<evidence type="ECO:0000313" key="6">
    <source>
        <dbReference type="EMBL" id="PQB06459.1"/>
    </source>
</evidence>
<sequence length="438" mass="49370">MLITILFVHLNYNQFNLPKKSKVTAMFALIIAGEAIFLLPFILMRVFKPVIRDAFLISDAQIGEAQALYGITAVLSYFFGGFIADKWEPRKLLSLSLFLTAFGGFWLTKIPSIFTLKILYAFWGVSTILLFWASLIKATRQWGNQNNQGLSFGLLDGGRGFFAATIALSGAGILTFFFPQKGEEITFEHKVATLQYIIGTITCIVFLIAFLVWKVIPEEKEASQVHDSDHNKEFQFNFKEAFLLMKQKKVIFHSTIIFCAYCSYKLTGVYGTYAKDVWNYSLEEATYFAVFIQYLRPIAAISIGYIADKFLPSKLIVPSFSVLIFASVILGFGFFNEQPIFLSFTIFIFMAFGTYSLRGLYFAIIEETKTPLQLTGTLVGIISVVGFTPDIFMSLFNGYMLGENPTIIEYQNLFTTFTIIPIVGLLAALGFRKSMSKL</sequence>
<protein>
    <submittedName>
        <fullName evidence="6">MFS transporter</fullName>
    </submittedName>
</protein>
<dbReference type="InterPro" id="IPR011701">
    <property type="entry name" value="MFS"/>
</dbReference>
<feature type="transmembrane region" description="Helical" evidence="4">
    <location>
        <begin position="23"/>
        <end position="47"/>
    </location>
</feature>
<accession>A0A2S7KUZ3</accession>
<evidence type="ECO:0000256" key="4">
    <source>
        <dbReference type="SAM" id="Phobius"/>
    </source>
</evidence>
<organism evidence="6 7">
    <name type="scientific">Polaribacter filamentus</name>
    <dbReference type="NCBI Taxonomy" id="53483"/>
    <lineage>
        <taxon>Bacteria</taxon>
        <taxon>Pseudomonadati</taxon>
        <taxon>Bacteroidota</taxon>
        <taxon>Flavobacteriia</taxon>
        <taxon>Flavobacteriales</taxon>
        <taxon>Flavobacteriaceae</taxon>
    </lineage>
</organism>
<evidence type="ECO:0000259" key="5">
    <source>
        <dbReference type="PROSITE" id="PS50850"/>
    </source>
</evidence>
<dbReference type="PROSITE" id="PS50850">
    <property type="entry name" value="MFS"/>
    <property type="match status" value="1"/>
</dbReference>
<evidence type="ECO:0000256" key="2">
    <source>
        <dbReference type="ARBA" id="ARBA00022989"/>
    </source>
</evidence>
<dbReference type="Pfam" id="PF07690">
    <property type="entry name" value="MFS_1"/>
    <property type="match status" value="1"/>
</dbReference>
<dbReference type="Gene3D" id="1.20.1250.20">
    <property type="entry name" value="MFS general substrate transporter like domains"/>
    <property type="match status" value="2"/>
</dbReference>
<feature type="transmembrane region" description="Helical" evidence="4">
    <location>
        <begin position="191"/>
        <end position="213"/>
    </location>
</feature>
<proteinExistence type="predicted"/>